<organism evidence="1 2">
    <name type="scientific">Stegodyphus mimosarum</name>
    <name type="common">African social velvet spider</name>
    <dbReference type="NCBI Taxonomy" id="407821"/>
    <lineage>
        <taxon>Eukaryota</taxon>
        <taxon>Metazoa</taxon>
        <taxon>Ecdysozoa</taxon>
        <taxon>Arthropoda</taxon>
        <taxon>Chelicerata</taxon>
        <taxon>Arachnida</taxon>
        <taxon>Araneae</taxon>
        <taxon>Araneomorphae</taxon>
        <taxon>Entelegynae</taxon>
        <taxon>Eresoidea</taxon>
        <taxon>Eresidae</taxon>
        <taxon>Stegodyphus</taxon>
    </lineage>
</organism>
<reference evidence="1 2" key="1">
    <citation type="submission" date="2013-11" db="EMBL/GenBank/DDBJ databases">
        <title>Genome sequencing of Stegodyphus mimosarum.</title>
        <authorList>
            <person name="Bechsgaard J."/>
        </authorList>
    </citation>
    <scope>NUCLEOTIDE SEQUENCE [LARGE SCALE GENOMIC DNA]</scope>
</reference>
<evidence type="ECO:0000313" key="1">
    <source>
        <dbReference type="EMBL" id="KFM69695.1"/>
    </source>
</evidence>
<keyword evidence="2" id="KW-1185">Reference proteome</keyword>
<evidence type="ECO:0000313" key="2">
    <source>
        <dbReference type="Proteomes" id="UP000054359"/>
    </source>
</evidence>
<sequence length="36" mass="3862">MYKGICTGLDLLTFLLSTLSAEIILPILTPLQKGIA</sequence>
<protein>
    <submittedName>
        <fullName evidence="1">Uncharacterized protein</fullName>
    </submittedName>
</protein>
<proteinExistence type="predicted"/>
<dbReference type="EMBL" id="KK117154">
    <property type="protein sequence ID" value="KFM69695.1"/>
    <property type="molecule type" value="Genomic_DNA"/>
</dbReference>
<dbReference type="Proteomes" id="UP000054359">
    <property type="component" value="Unassembled WGS sequence"/>
</dbReference>
<dbReference type="AlphaFoldDB" id="A0A087TX56"/>
<accession>A0A087TX56</accession>
<feature type="non-terminal residue" evidence="1">
    <location>
        <position position="36"/>
    </location>
</feature>
<name>A0A087TX56_STEMI</name>
<gene>
    <name evidence="1" type="ORF">X975_12447</name>
</gene>